<name>A0A1M7LG20_9FIRM</name>
<keyword evidence="5" id="KW-1185">Reference proteome</keyword>
<evidence type="ECO:0000313" key="4">
    <source>
        <dbReference type="EMBL" id="SHM76997.1"/>
    </source>
</evidence>
<dbReference type="Pfam" id="PF13250">
    <property type="entry name" value="SNIPE"/>
    <property type="match status" value="1"/>
</dbReference>
<dbReference type="EMBL" id="FRCP01000016">
    <property type="protein sequence ID" value="SHM76997.1"/>
    <property type="molecule type" value="Genomic_DNA"/>
</dbReference>
<dbReference type="Proteomes" id="UP000184038">
    <property type="component" value="Unassembled WGS sequence"/>
</dbReference>
<accession>A0A1M7LG20</accession>
<dbReference type="InterPro" id="IPR018306">
    <property type="entry name" value="Phage_T5_Orf172_DNA-bd"/>
</dbReference>
<reference evidence="4 5" key="1">
    <citation type="submission" date="2016-11" db="EMBL/GenBank/DDBJ databases">
        <authorList>
            <person name="Jaros S."/>
            <person name="Januszkiewicz K."/>
            <person name="Wedrychowicz H."/>
        </authorList>
    </citation>
    <scope>NUCLEOTIDE SEQUENCE [LARGE SCALE GENOMIC DNA]</scope>
    <source>
        <strain evidence="4 5">DSM 15930</strain>
    </source>
</reference>
<dbReference type="Pfam" id="PF13455">
    <property type="entry name" value="MUG113"/>
    <property type="match status" value="1"/>
</dbReference>
<evidence type="ECO:0000256" key="1">
    <source>
        <dbReference type="SAM" id="Coils"/>
    </source>
</evidence>
<feature type="transmembrane region" description="Helical" evidence="2">
    <location>
        <begin position="12"/>
        <end position="37"/>
    </location>
</feature>
<sequence>MKQKWYLETWFICLLSTLSFLVIPVIVALVLLVMHYLEKKELNERYGRIDSLDSKIVELGTMINVKSKEYDDNCTKLSKELYERKEQINKEFKSYTDEVTKQKSELMQEFNKLQEEKDSLNTSLLIEHYNISDYDGITSEECKNKLSILKSEEQELLKSDEYVMISSSGSKQEINNNIKQIIRCLNSECDNILINISTKNIDAMRNKISKCYESLNKIFMVDGVQLSRKVLEYKLDELNLVYTYELKKEQEREQQKAIKEQMVEEEKVRREIEKQKAKIEKDQTQFSNEITKLMTYLQKSQNDIEKQLYVDKIKDLEEKLKELEQEKEMVLEREANARAGFVYVISNIGSFGEDVYKIGMTRRLEPMDRIKELSSASVPFEFDVHAMIFSENAPELENALHKHFEQQSVNRVNLRKEFFKVSIDEIEDIVKANYNNTVEFTRIPVAKEYHQTLSIIESESA</sequence>
<keyword evidence="2" id="KW-0472">Membrane</keyword>
<feature type="coiled-coil region" evidence="1">
    <location>
        <begin position="78"/>
        <end position="123"/>
    </location>
</feature>
<keyword evidence="1" id="KW-0175">Coiled coil</keyword>
<proteinExistence type="predicted"/>
<gene>
    <name evidence="4" type="ORF">SAMN02746066_03243</name>
</gene>
<dbReference type="AlphaFoldDB" id="A0A1M7LG20"/>
<feature type="domain" description="Bacteriophage T5 Orf172 DNA-binding" evidence="3">
    <location>
        <begin position="350"/>
        <end position="433"/>
    </location>
</feature>
<keyword evidence="2" id="KW-0812">Transmembrane</keyword>
<evidence type="ECO:0000313" key="5">
    <source>
        <dbReference type="Proteomes" id="UP000184038"/>
    </source>
</evidence>
<dbReference type="RefSeq" id="WP_073289446.1">
    <property type="nucleotide sequence ID" value="NZ_FRCP01000016.1"/>
</dbReference>
<organism evidence="4 5">
    <name type="scientific">Anaerosporobacter mobilis DSM 15930</name>
    <dbReference type="NCBI Taxonomy" id="1120996"/>
    <lineage>
        <taxon>Bacteria</taxon>
        <taxon>Bacillati</taxon>
        <taxon>Bacillota</taxon>
        <taxon>Clostridia</taxon>
        <taxon>Lachnospirales</taxon>
        <taxon>Lachnospiraceae</taxon>
        <taxon>Anaerosporobacter</taxon>
    </lineage>
</organism>
<dbReference type="SMART" id="SM00974">
    <property type="entry name" value="T5orf172"/>
    <property type="match status" value="1"/>
</dbReference>
<protein>
    <recommendedName>
        <fullName evidence="3">Bacteriophage T5 Orf172 DNA-binding domain-containing protein</fullName>
    </recommendedName>
</protein>
<evidence type="ECO:0000256" key="2">
    <source>
        <dbReference type="SAM" id="Phobius"/>
    </source>
</evidence>
<feature type="coiled-coil region" evidence="1">
    <location>
        <begin position="248"/>
        <end position="340"/>
    </location>
</feature>
<dbReference type="InterPro" id="IPR025280">
    <property type="entry name" value="SNIPE"/>
</dbReference>
<dbReference type="STRING" id="1120996.SAMN02746066_03243"/>
<dbReference type="OrthoDB" id="9811665at2"/>
<evidence type="ECO:0000259" key="3">
    <source>
        <dbReference type="SMART" id="SM00974"/>
    </source>
</evidence>
<keyword evidence="2" id="KW-1133">Transmembrane helix</keyword>